<protein>
    <recommendedName>
        <fullName evidence="4">MFS transporter</fullName>
    </recommendedName>
</protein>
<keyword evidence="3" id="KW-1185">Reference proteome</keyword>
<name>A0A830FJA7_9EURY</name>
<sequence length="451" mass="46924">MATDDRDPEPLSDPLVGVSSVREFVAIPPELLVVAVAILGYDLSIQLSMRFVSLHLMSLGASAVAVGAFGSAGMLAGLVVPYLAGEFPDDLNDTAVLLVLGSLSVAGLLLWLAAPELAATTGDLGPGWFWLLVGLALIHLWKLQGVAAEFDTGRRRLPYEPLVTGLESDESVRRLLVVFGVVPVVALFVFLPFVPGFHVLVALGAALGFTAVLAQVTVVDRDPTGTDGRDPSTLDTLRGELASVPDSLEPLLVGDLLAQFAVGMIHLFLVMYVVTVLGLDATVFGVYFSPPSVFALLIGVEAATALAGVVPGEELVREFGVRAVLRYALVATAAFPLLLLVSPGVADALHLPHLAVIVGLFALYGTRFFALPARNALFDGISGVAGTNAGDAYRTVRNTAVVPSALVGGALYAVSPNALLIGAGAAAALGAFAFHRVDDLPDHADPFTHAR</sequence>
<feature type="transmembrane region" description="Helical" evidence="1">
    <location>
        <begin position="200"/>
        <end position="219"/>
    </location>
</feature>
<dbReference type="OrthoDB" id="214183at2157"/>
<dbReference type="Gene3D" id="1.20.1250.20">
    <property type="entry name" value="MFS general substrate transporter like domains"/>
    <property type="match status" value="1"/>
</dbReference>
<feature type="transmembrane region" description="Helical" evidence="1">
    <location>
        <begin position="61"/>
        <end position="83"/>
    </location>
</feature>
<organism evidence="2 3">
    <name type="scientific">Halocalculus aciditolerans</name>
    <dbReference type="NCBI Taxonomy" id="1383812"/>
    <lineage>
        <taxon>Archaea</taxon>
        <taxon>Methanobacteriati</taxon>
        <taxon>Methanobacteriota</taxon>
        <taxon>Stenosarchaea group</taxon>
        <taxon>Halobacteria</taxon>
        <taxon>Halobacteriales</taxon>
        <taxon>Halobacteriaceae</taxon>
        <taxon>Halocalculus</taxon>
    </lineage>
</organism>
<dbReference type="AlphaFoldDB" id="A0A830FJA7"/>
<comment type="caution">
    <text evidence="2">The sequence shown here is derived from an EMBL/GenBank/DDBJ whole genome shotgun (WGS) entry which is preliminary data.</text>
</comment>
<keyword evidence="1" id="KW-1133">Transmembrane helix</keyword>
<accession>A0A830FJA7</accession>
<keyword evidence="1" id="KW-0812">Transmembrane</keyword>
<dbReference type="InterPro" id="IPR036259">
    <property type="entry name" value="MFS_trans_sf"/>
</dbReference>
<feature type="transmembrane region" description="Helical" evidence="1">
    <location>
        <begin position="127"/>
        <end position="147"/>
    </location>
</feature>
<dbReference type="SUPFAM" id="SSF103473">
    <property type="entry name" value="MFS general substrate transporter"/>
    <property type="match status" value="1"/>
</dbReference>
<dbReference type="PANTHER" id="PTHR23518">
    <property type="entry name" value="C-METHYLTRANSFERASE"/>
    <property type="match status" value="1"/>
</dbReference>
<dbReference type="EMBL" id="BMPG01000002">
    <property type="protein sequence ID" value="GGL61686.1"/>
    <property type="molecule type" value="Genomic_DNA"/>
</dbReference>
<dbReference type="Proteomes" id="UP000607197">
    <property type="component" value="Unassembled WGS sequence"/>
</dbReference>
<dbReference type="RefSeq" id="WP_188978471.1">
    <property type="nucleotide sequence ID" value="NZ_BMPG01000002.1"/>
</dbReference>
<feature type="transmembrane region" description="Helical" evidence="1">
    <location>
        <begin position="175"/>
        <end position="194"/>
    </location>
</feature>
<evidence type="ECO:0008006" key="4">
    <source>
        <dbReference type="Google" id="ProtNLM"/>
    </source>
</evidence>
<feature type="transmembrane region" description="Helical" evidence="1">
    <location>
        <begin position="31"/>
        <end position="49"/>
    </location>
</feature>
<proteinExistence type="predicted"/>
<feature type="transmembrane region" description="Helical" evidence="1">
    <location>
        <begin position="351"/>
        <end position="370"/>
    </location>
</feature>
<dbReference type="PANTHER" id="PTHR23518:SF2">
    <property type="entry name" value="MAJOR FACILITATOR SUPERFAMILY TRANSPORTER"/>
    <property type="match status" value="1"/>
</dbReference>
<feature type="transmembrane region" description="Helical" evidence="1">
    <location>
        <begin position="293"/>
        <end position="312"/>
    </location>
</feature>
<reference evidence="2" key="2">
    <citation type="submission" date="2020-09" db="EMBL/GenBank/DDBJ databases">
        <authorList>
            <person name="Sun Q."/>
            <person name="Ohkuma M."/>
        </authorList>
    </citation>
    <scope>NUCLEOTIDE SEQUENCE</scope>
    <source>
        <strain evidence="2">JCM 19596</strain>
    </source>
</reference>
<evidence type="ECO:0000256" key="1">
    <source>
        <dbReference type="SAM" id="Phobius"/>
    </source>
</evidence>
<feature type="transmembrane region" description="Helical" evidence="1">
    <location>
        <begin position="95"/>
        <end position="115"/>
    </location>
</feature>
<keyword evidence="1" id="KW-0472">Membrane</keyword>
<reference evidence="2" key="1">
    <citation type="journal article" date="2014" name="Int. J. Syst. Evol. Microbiol.">
        <title>Complete genome sequence of Corynebacterium casei LMG S-19264T (=DSM 44701T), isolated from a smear-ripened cheese.</title>
        <authorList>
            <consortium name="US DOE Joint Genome Institute (JGI-PGF)"/>
            <person name="Walter F."/>
            <person name="Albersmeier A."/>
            <person name="Kalinowski J."/>
            <person name="Ruckert C."/>
        </authorList>
    </citation>
    <scope>NUCLEOTIDE SEQUENCE</scope>
    <source>
        <strain evidence="2">JCM 19596</strain>
    </source>
</reference>
<feature type="transmembrane region" description="Helical" evidence="1">
    <location>
        <begin position="324"/>
        <end position="345"/>
    </location>
</feature>
<evidence type="ECO:0000313" key="3">
    <source>
        <dbReference type="Proteomes" id="UP000607197"/>
    </source>
</evidence>
<feature type="transmembrane region" description="Helical" evidence="1">
    <location>
        <begin position="267"/>
        <end position="287"/>
    </location>
</feature>
<evidence type="ECO:0000313" key="2">
    <source>
        <dbReference type="EMBL" id="GGL61686.1"/>
    </source>
</evidence>
<gene>
    <name evidence="2" type="ORF">GCM10009039_19870</name>
</gene>